<evidence type="ECO:0000256" key="1">
    <source>
        <dbReference type="ARBA" id="ARBA00011073"/>
    </source>
</evidence>
<comment type="similarity">
    <text evidence="1 6">Belongs to the peptidase S8 family.</text>
</comment>
<dbReference type="Gene3D" id="3.40.50.200">
    <property type="entry name" value="Peptidase S8/S53 domain"/>
    <property type="match status" value="1"/>
</dbReference>
<organism evidence="9 10">
    <name type="scientific">Salibacterium lacus</name>
    <dbReference type="NCBI Taxonomy" id="1898109"/>
    <lineage>
        <taxon>Bacteria</taxon>
        <taxon>Bacillati</taxon>
        <taxon>Bacillota</taxon>
        <taxon>Bacilli</taxon>
        <taxon>Bacillales</taxon>
        <taxon>Bacillaceae</taxon>
    </lineage>
</organism>
<reference evidence="10" key="1">
    <citation type="journal article" date="2019" name="Int. J. Syst. Evol. Microbiol.">
        <title>The Global Catalogue of Microorganisms (GCM) 10K type strain sequencing project: providing services to taxonomists for standard genome sequencing and annotation.</title>
        <authorList>
            <consortium name="The Broad Institute Genomics Platform"/>
            <consortium name="The Broad Institute Genome Sequencing Center for Infectious Disease"/>
            <person name="Wu L."/>
            <person name="Ma J."/>
        </authorList>
    </citation>
    <scope>NUCLEOTIDE SEQUENCE [LARGE SCALE GENOMIC DNA]</scope>
    <source>
        <strain evidence="10">KCTC 33792</strain>
    </source>
</reference>
<dbReference type="PANTHER" id="PTHR43806">
    <property type="entry name" value="PEPTIDASE S8"/>
    <property type="match status" value="1"/>
</dbReference>
<dbReference type="PROSITE" id="PS51272">
    <property type="entry name" value="SLH"/>
    <property type="match status" value="1"/>
</dbReference>
<proteinExistence type="inferred from homology"/>
<dbReference type="InterPro" id="IPR001119">
    <property type="entry name" value="SLH_dom"/>
</dbReference>
<sequence length="339" mass="37278">MPELLTQNDAERRKVNADTWHAAGYSGTGTTLVCIDDKSAPHAHMASYAESPHLDAGSVVGHGTNVAQCAHEFAPGARVVLVRSNDEGRQWIRDNAADIDVINVSRSAGRHLAEYSYGFLESFDIPVVCSSGNDGDDRVNYPSRFEWTLSIGALEEDGEMADYSNGGERLDCVAPTDIYVLNSEKRPHKFNGTSASAPATSGLLACYVQWRHKHGRGRLTTEDARQFIRENCEEIEGYAYGAGLFCLPAELPDVPESDEKSSEDREENPKEEDDEMVKEPKEFTDVPADFWAYDDIQLCVQHGLVSGYEDGSFDPNGGLTRAQYCAIKAAEIRAEQADD</sequence>
<protein>
    <submittedName>
        <fullName evidence="9">S8 family serine peptidase</fullName>
    </submittedName>
</protein>
<evidence type="ECO:0000256" key="6">
    <source>
        <dbReference type="PROSITE-ProRule" id="PRU01240"/>
    </source>
</evidence>
<dbReference type="SUPFAM" id="SSF52743">
    <property type="entry name" value="Subtilisin-like"/>
    <property type="match status" value="1"/>
</dbReference>
<dbReference type="InterPro" id="IPR036852">
    <property type="entry name" value="Peptidase_S8/S53_dom_sf"/>
</dbReference>
<evidence type="ECO:0000259" key="8">
    <source>
        <dbReference type="PROSITE" id="PS51272"/>
    </source>
</evidence>
<evidence type="ECO:0000256" key="4">
    <source>
        <dbReference type="ARBA" id="ARBA00022801"/>
    </source>
</evidence>
<dbReference type="PROSITE" id="PS00138">
    <property type="entry name" value="SUBTILASE_SER"/>
    <property type="match status" value="1"/>
</dbReference>
<dbReference type="RefSeq" id="WP_380711895.1">
    <property type="nucleotide sequence ID" value="NZ_JBHUML010000002.1"/>
</dbReference>
<keyword evidence="3" id="KW-0732">Signal</keyword>
<evidence type="ECO:0000313" key="9">
    <source>
        <dbReference type="EMBL" id="MFD2704618.1"/>
    </source>
</evidence>
<dbReference type="PROSITE" id="PS51892">
    <property type="entry name" value="SUBTILASE"/>
    <property type="match status" value="1"/>
</dbReference>
<dbReference type="PANTHER" id="PTHR43806:SF11">
    <property type="entry name" value="CEREVISIN-RELATED"/>
    <property type="match status" value="1"/>
</dbReference>
<dbReference type="InterPro" id="IPR050131">
    <property type="entry name" value="Peptidase_S8_subtilisin-like"/>
</dbReference>
<evidence type="ECO:0000256" key="2">
    <source>
        <dbReference type="ARBA" id="ARBA00022670"/>
    </source>
</evidence>
<keyword evidence="10" id="KW-1185">Reference proteome</keyword>
<feature type="region of interest" description="Disordered" evidence="7">
    <location>
        <begin position="252"/>
        <end position="280"/>
    </location>
</feature>
<comment type="caution">
    <text evidence="9">The sequence shown here is derived from an EMBL/GenBank/DDBJ whole genome shotgun (WGS) entry which is preliminary data.</text>
</comment>
<gene>
    <name evidence="9" type="ORF">ACFSUB_04010</name>
</gene>
<evidence type="ECO:0000256" key="7">
    <source>
        <dbReference type="SAM" id="MobiDB-lite"/>
    </source>
</evidence>
<feature type="compositionally biased region" description="Acidic residues" evidence="7">
    <location>
        <begin position="264"/>
        <end position="276"/>
    </location>
</feature>
<keyword evidence="4" id="KW-0378">Hydrolase</keyword>
<dbReference type="InterPro" id="IPR023828">
    <property type="entry name" value="Peptidase_S8_Ser-AS"/>
</dbReference>
<keyword evidence="5" id="KW-0720">Serine protease</keyword>
<keyword evidence="2" id="KW-0645">Protease</keyword>
<dbReference type="Pfam" id="PF00082">
    <property type="entry name" value="Peptidase_S8"/>
    <property type="match status" value="1"/>
</dbReference>
<accession>A0ABW5SZ88</accession>
<name>A0ABW5SZ88_9BACI</name>
<evidence type="ECO:0000256" key="5">
    <source>
        <dbReference type="ARBA" id="ARBA00022825"/>
    </source>
</evidence>
<dbReference type="Pfam" id="PF00395">
    <property type="entry name" value="SLH"/>
    <property type="match status" value="1"/>
</dbReference>
<comment type="caution">
    <text evidence="6">Lacks conserved residue(s) required for the propagation of feature annotation.</text>
</comment>
<evidence type="ECO:0000313" key="10">
    <source>
        <dbReference type="Proteomes" id="UP001597520"/>
    </source>
</evidence>
<dbReference type="InterPro" id="IPR000209">
    <property type="entry name" value="Peptidase_S8/S53_dom"/>
</dbReference>
<dbReference type="Proteomes" id="UP001597520">
    <property type="component" value="Unassembled WGS sequence"/>
</dbReference>
<evidence type="ECO:0000256" key="3">
    <source>
        <dbReference type="ARBA" id="ARBA00022729"/>
    </source>
</evidence>
<dbReference type="CDD" id="cd00306">
    <property type="entry name" value="Peptidases_S8_S53"/>
    <property type="match status" value="1"/>
</dbReference>
<feature type="domain" description="SLH" evidence="8">
    <location>
        <begin position="279"/>
        <end position="339"/>
    </location>
</feature>
<dbReference type="EMBL" id="JBHUML010000002">
    <property type="protein sequence ID" value="MFD2704618.1"/>
    <property type="molecule type" value="Genomic_DNA"/>
</dbReference>